<evidence type="ECO:0000313" key="2">
    <source>
        <dbReference type="EMBL" id="CAA9508102.1"/>
    </source>
</evidence>
<feature type="region of interest" description="Disordered" evidence="1">
    <location>
        <begin position="1"/>
        <end position="26"/>
    </location>
</feature>
<dbReference type="EMBL" id="CADCVV010000137">
    <property type="protein sequence ID" value="CAA9508102.1"/>
    <property type="molecule type" value="Genomic_DNA"/>
</dbReference>
<accession>A0A6J4SXZ5</accession>
<sequence length="88" mass="9094">MSPRNGKQSPRRPRISLAATAPSATPEEAAAIAAAIEGFLRDTAPAPARAVSALSPWTRSARLEATGRDAAAPGPWGDTEAWGTDVGW</sequence>
<reference evidence="2" key="1">
    <citation type="submission" date="2020-02" db="EMBL/GenBank/DDBJ databases">
        <authorList>
            <person name="Meier V. D."/>
        </authorList>
    </citation>
    <scope>NUCLEOTIDE SEQUENCE</scope>
    <source>
        <strain evidence="2">AVDCRST_MAG17</strain>
    </source>
</reference>
<dbReference type="AlphaFoldDB" id="A0A6J4SXZ5"/>
<evidence type="ECO:0000256" key="1">
    <source>
        <dbReference type="SAM" id="MobiDB-lite"/>
    </source>
</evidence>
<name>A0A6J4SXZ5_9ACTN</name>
<protein>
    <recommendedName>
        <fullName evidence="3">Acyl-CoA carboxylase subunit epsilon</fullName>
    </recommendedName>
</protein>
<proteinExistence type="predicted"/>
<gene>
    <name evidence="2" type="ORF">AVDCRST_MAG17-1817</name>
</gene>
<evidence type="ECO:0008006" key="3">
    <source>
        <dbReference type="Google" id="ProtNLM"/>
    </source>
</evidence>
<feature type="region of interest" description="Disordered" evidence="1">
    <location>
        <begin position="65"/>
        <end position="88"/>
    </location>
</feature>
<organism evidence="2">
    <name type="scientific">uncultured Solirubrobacterales bacterium</name>
    <dbReference type="NCBI Taxonomy" id="768556"/>
    <lineage>
        <taxon>Bacteria</taxon>
        <taxon>Bacillati</taxon>
        <taxon>Actinomycetota</taxon>
        <taxon>Thermoleophilia</taxon>
        <taxon>Solirubrobacterales</taxon>
        <taxon>environmental samples</taxon>
    </lineage>
</organism>